<proteinExistence type="predicted"/>
<dbReference type="RefSeq" id="WP_367640362.1">
    <property type="nucleotide sequence ID" value="NZ_JBFNQN010000016.1"/>
</dbReference>
<evidence type="ECO:0000313" key="2">
    <source>
        <dbReference type="Proteomes" id="UP001555826"/>
    </source>
</evidence>
<protein>
    <submittedName>
        <fullName evidence="1">Uncharacterized protein</fullName>
    </submittedName>
</protein>
<organism evidence="1 2">
    <name type="scientific">Kineococcus endophyticus</name>
    <dbReference type="NCBI Taxonomy" id="1181883"/>
    <lineage>
        <taxon>Bacteria</taxon>
        <taxon>Bacillati</taxon>
        <taxon>Actinomycetota</taxon>
        <taxon>Actinomycetes</taxon>
        <taxon>Kineosporiales</taxon>
        <taxon>Kineosporiaceae</taxon>
        <taxon>Kineococcus</taxon>
    </lineage>
</organism>
<comment type="caution">
    <text evidence="1">The sequence shown here is derived from an EMBL/GenBank/DDBJ whole genome shotgun (WGS) entry which is preliminary data.</text>
</comment>
<reference evidence="1 2" key="1">
    <citation type="submission" date="2024-07" db="EMBL/GenBank/DDBJ databases">
        <authorList>
            <person name="Thanompreechachai J."/>
            <person name="Duangmal K."/>
        </authorList>
    </citation>
    <scope>NUCLEOTIDE SEQUENCE [LARGE SCALE GENOMIC DNA]</scope>
    <source>
        <strain evidence="1 2">KCTC 19886</strain>
    </source>
</reference>
<name>A0ABV3PCT8_9ACTN</name>
<sequence length="81" mass="9563">MADDLLADPGNFPELMLLPHLDDEWTEVRLGRRSDGAWEVYVTIRVDEGYRNEAAAQAVADHYRENLEAFVEHRRRKRRRP</sequence>
<gene>
    <name evidence="1" type="ORF">AB1207_20520</name>
</gene>
<keyword evidence="2" id="KW-1185">Reference proteome</keyword>
<accession>A0ABV3PCT8</accession>
<evidence type="ECO:0000313" key="1">
    <source>
        <dbReference type="EMBL" id="MEW9267143.1"/>
    </source>
</evidence>
<dbReference type="Proteomes" id="UP001555826">
    <property type="component" value="Unassembled WGS sequence"/>
</dbReference>
<dbReference type="EMBL" id="JBFNQN010000016">
    <property type="protein sequence ID" value="MEW9267143.1"/>
    <property type="molecule type" value="Genomic_DNA"/>
</dbReference>